<keyword evidence="8" id="KW-1185">Reference proteome</keyword>
<feature type="transmembrane region" description="Helical" evidence="7">
    <location>
        <begin position="6"/>
        <end position="24"/>
    </location>
</feature>
<dbReference type="GeneID" id="100207416"/>
<evidence type="ECO:0000256" key="7">
    <source>
        <dbReference type="SAM" id="Phobius"/>
    </source>
</evidence>
<keyword evidence="7" id="KW-0472">Membrane</keyword>
<dbReference type="SUPFAM" id="SSF51905">
    <property type="entry name" value="FAD/NAD(P)-binding domain"/>
    <property type="match status" value="1"/>
</dbReference>
<evidence type="ECO:0000313" key="9">
    <source>
        <dbReference type="RefSeq" id="XP_065664087.1"/>
    </source>
</evidence>
<keyword evidence="3" id="KW-0732">Signal</keyword>
<evidence type="ECO:0000256" key="4">
    <source>
        <dbReference type="ARBA" id="ARBA00022827"/>
    </source>
</evidence>
<proteinExistence type="inferred from homology"/>
<evidence type="ECO:0000256" key="3">
    <source>
        <dbReference type="ARBA" id="ARBA00022729"/>
    </source>
</evidence>
<dbReference type="RefSeq" id="XP_065664087.1">
    <property type="nucleotide sequence ID" value="XM_065808015.1"/>
</dbReference>
<evidence type="ECO:0000313" key="8">
    <source>
        <dbReference type="Proteomes" id="UP001652625"/>
    </source>
</evidence>
<name>A0ABM4CQJ4_HYDVU</name>
<evidence type="ECO:0000256" key="1">
    <source>
        <dbReference type="ARBA" id="ARBA00005855"/>
    </source>
</evidence>
<comment type="similarity">
    <text evidence="1">Belongs to the carotenoid/retinoid oxidoreductase family. CrtISO subfamily.</text>
</comment>
<evidence type="ECO:0000256" key="6">
    <source>
        <dbReference type="ARBA" id="ARBA00023027"/>
    </source>
</evidence>
<accession>A0ABM4CQJ4</accession>
<gene>
    <name evidence="9" type="primary">LOC100207416</name>
</gene>
<sequence length="684" mass="77413">MVFEIVIPIFLLASFIVIFFWFLAPSYSLRKKIREAPDNEDLYTKKRFIPSKVPTNIDAIVIGSGMGGGTVGSLLSKQGLKVVVLEHHDKLGGCTHTFSWSNQNIDGKGHTTCEFDTGCHYTAVDMSFETARSGAIMKYVTDGNGQWNNLGDPYDRVVFPYDQDVDKDCPNNDFYNFLCGKNRLVSELTKQINPSEPLLPIRINKFIDFCSKARSSILPMFFVRMCPRWLEFFFKFLTNKYYMYGKLSTGYCLSAILEHGYTEDEVLAQKPLPKSSESNSLKNTWRRIKGVLVHPLGDYACQPRESTVIAHALTACYYMNGAAYTNGATQMLSNACAKVIYEHGGECFVNAHVDEIIIENGVAVGVRVCKSSSLEALTPVDEKPEMTEIRAPIIINATGIHRLYNKLLSQDLPVVKEFHKTNKTIPSYGHNYLFVAIKGDAKEIGIPVTNTWYFNGYETDECFDKYFDNPTEHKPPTCYLGFPCTKDPTWPKRFPGISNCILISDAKYEWFEKWENFRTHKRGAEYDQYKEKFAQKLLDILYEKVPQVKGKVLWYECGTPISDSNFLQSYKGGSYGTRCNIMFANEESSRWVMRADTEIKNLYTAGQDAWTPAVAGAMYGGLLAAIKVVGFFRGLGILLEILRQQANDIQKKTSLTYSASIIKAIKIFFGATPVEFQFGNDEWC</sequence>
<dbReference type="Gene3D" id="3.50.50.60">
    <property type="entry name" value="FAD/NAD(P)-binding domain"/>
    <property type="match status" value="2"/>
</dbReference>
<dbReference type="Proteomes" id="UP001652625">
    <property type="component" value="Chromosome 10"/>
</dbReference>
<keyword evidence="7" id="KW-0812">Transmembrane</keyword>
<dbReference type="PANTHER" id="PTHR46091:SF3">
    <property type="entry name" value="AMINE OXIDASE DOMAIN-CONTAINING PROTEIN"/>
    <property type="match status" value="1"/>
</dbReference>
<keyword evidence="2" id="KW-0285">Flavoprotein</keyword>
<keyword evidence="7" id="KW-1133">Transmembrane helix</keyword>
<organism evidence="8 9">
    <name type="scientific">Hydra vulgaris</name>
    <name type="common">Hydra</name>
    <name type="synonym">Hydra attenuata</name>
    <dbReference type="NCBI Taxonomy" id="6087"/>
    <lineage>
        <taxon>Eukaryota</taxon>
        <taxon>Metazoa</taxon>
        <taxon>Cnidaria</taxon>
        <taxon>Hydrozoa</taxon>
        <taxon>Hydroidolina</taxon>
        <taxon>Anthoathecata</taxon>
        <taxon>Aplanulata</taxon>
        <taxon>Hydridae</taxon>
        <taxon>Hydra</taxon>
    </lineage>
</organism>
<keyword evidence="5" id="KW-0521">NADP</keyword>
<keyword evidence="6" id="KW-0520">NAD</keyword>
<dbReference type="InterPro" id="IPR036188">
    <property type="entry name" value="FAD/NAD-bd_sf"/>
</dbReference>
<evidence type="ECO:0000256" key="2">
    <source>
        <dbReference type="ARBA" id="ARBA00022630"/>
    </source>
</evidence>
<evidence type="ECO:0000256" key="5">
    <source>
        <dbReference type="ARBA" id="ARBA00022857"/>
    </source>
</evidence>
<reference evidence="9" key="1">
    <citation type="submission" date="2025-08" db="UniProtKB">
        <authorList>
            <consortium name="RefSeq"/>
        </authorList>
    </citation>
    <scope>IDENTIFICATION</scope>
</reference>
<dbReference type="Pfam" id="PF13450">
    <property type="entry name" value="NAD_binding_8"/>
    <property type="match status" value="1"/>
</dbReference>
<keyword evidence="4" id="KW-0274">FAD</keyword>
<dbReference type="InterPro" id="IPR052206">
    <property type="entry name" value="Retinol_saturase"/>
</dbReference>
<protein>
    <submittedName>
        <fullName evidence="9">All-trans-retinol 13,14-reductase isoform X2</fullName>
    </submittedName>
</protein>
<dbReference type="PANTHER" id="PTHR46091">
    <property type="entry name" value="BLR7054 PROTEIN"/>
    <property type="match status" value="1"/>
</dbReference>